<evidence type="ECO:0000256" key="2">
    <source>
        <dbReference type="SAM" id="SignalP"/>
    </source>
</evidence>
<sequence length="73" mass="7552">MTGKRTRRSFALTLAVSAALATSGFPGAAFAQAYPTRAIRIVVPYTPGGITDTVTRLIGDQLAASLGQSVVIE</sequence>
<comment type="similarity">
    <text evidence="1">Belongs to the UPF0065 (bug) family.</text>
</comment>
<feature type="chain" id="PRO_5026942222" evidence="2">
    <location>
        <begin position="32"/>
        <end position="73"/>
    </location>
</feature>
<name>A0A6J4MRI7_9HYPH</name>
<accession>A0A6J4MRI7</accession>
<reference evidence="3" key="1">
    <citation type="submission" date="2020-02" db="EMBL/GenBank/DDBJ databases">
        <authorList>
            <person name="Meier V. D."/>
        </authorList>
    </citation>
    <scope>NUCLEOTIDE SEQUENCE</scope>
    <source>
        <strain evidence="3">AVDCRST_MAG90</strain>
    </source>
</reference>
<dbReference type="EMBL" id="CADCUC010000697">
    <property type="protein sequence ID" value="CAA9364720.1"/>
    <property type="molecule type" value="Genomic_DNA"/>
</dbReference>
<dbReference type="AlphaFoldDB" id="A0A6J4MRI7"/>
<dbReference type="InterPro" id="IPR042100">
    <property type="entry name" value="Bug_dom1"/>
</dbReference>
<feature type="signal peptide" evidence="2">
    <location>
        <begin position="1"/>
        <end position="31"/>
    </location>
</feature>
<organism evidence="3">
    <name type="scientific">uncultured Microvirga sp</name>
    <dbReference type="NCBI Taxonomy" id="412392"/>
    <lineage>
        <taxon>Bacteria</taxon>
        <taxon>Pseudomonadati</taxon>
        <taxon>Pseudomonadota</taxon>
        <taxon>Alphaproteobacteria</taxon>
        <taxon>Hyphomicrobiales</taxon>
        <taxon>Methylobacteriaceae</taxon>
        <taxon>Microvirga</taxon>
        <taxon>environmental samples</taxon>
    </lineage>
</organism>
<dbReference type="PANTHER" id="PTHR42928">
    <property type="entry name" value="TRICARBOXYLATE-BINDING PROTEIN"/>
    <property type="match status" value="1"/>
</dbReference>
<gene>
    <name evidence="3" type="ORF">AVDCRST_MAG90-3281</name>
</gene>
<dbReference type="PANTHER" id="PTHR42928:SF5">
    <property type="entry name" value="BLR1237 PROTEIN"/>
    <property type="match status" value="1"/>
</dbReference>
<evidence type="ECO:0000256" key="1">
    <source>
        <dbReference type="ARBA" id="ARBA00006987"/>
    </source>
</evidence>
<keyword evidence="2" id="KW-0732">Signal</keyword>
<dbReference type="InterPro" id="IPR005064">
    <property type="entry name" value="BUG"/>
</dbReference>
<evidence type="ECO:0000313" key="3">
    <source>
        <dbReference type="EMBL" id="CAA9364720.1"/>
    </source>
</evidence>
<dbReference type="PROSITE" id="PS51318">
    <property type="entry name" value="TAT"/>
    <property type="match status" value="1"/>
</dbReference>
<feature type="non-terminal residue" evidence="3">
    <location>
        <position position="73"/>
    </location>
</feature>
<protein>
    <submittedName>
        <fullName evidence="3">BUG/TctC family periplasmic protein</fullName>
    </submittedName>
</protein>
<dbReference type="Gene3D" id="3.40.190.150">
    <property type="entry name" value="Bordetella uptake gene, domain 1"/>
    <property type="match status" value="1"/>
</dbReference>
<dbReference type="InterPro" id="IPR006311">
    <property type="entry name" value="TAT_signal"/>
</dbReference>
<proteinExistence type="inferred from homology"/>